<dbReference type="AlphaFoldDB" id="A0A1L9SJF5"/>
<evidence type="ECO:0000313" key="2">
    <source>
        <dbReference type="EMBL" id="OJJ47359.1"/>
    </source>
</evidence>
<gene>
    <name evidence="2" type="ORF">ASPZODRAFT_25417</name>
</gene>
<organism evidence="2 3">
    <name type="scientific">Penicilliopsis zonata CBS 506.65</name>
    <dbReference type="NCBI Taxonomy" id="1073090"/>
    <lineage>
        <taxon>Eukaryota</taxon>
        <taxon>Fungi</taxon>
        <taxon>Dikarya</taxon>
        <taxon>Ascomycota</taxon>
        <taxon>Pezizomycotina</taxon>
        <taxon>Eurotiomycetes</taxon>
        <taxon>Eurotiomycetidae</taxon>
        <taxon>Eurotiales</taxon>
        <taxon>Aspergillaceae</taxon>
        <taxon>Penicilliopsis</taxon>
    </lineage>
</organism>
<evidence type="ECO:0000313" key="3">
    <source>
        <dbReference type="Proteomes" id="UP000184188"/>
    </source>
</evidence>
<feature type="compositionally biased region" description="Basic and acidic residues" evidence="1">
    <location>
        <begin position="1"/>
        <end position="11"/>
    </location>
</feature>
<accession>A0A1L9SJF5</accession>
<dbReference type="VEuPathDB" id="FungiDB:ASPZODRAFT_25417"/>
<sequence length="99" mass="11670">MQDYALHHSEVKQAPQEARRAQPRRPPWTTDHRRVPEHRAANRHLDLEQRPAGTNTAEFTMIQVMLHGVWLNSVVARVWRNTGGRINRKIFHYEIGGEW</sequence>
<dbReference type="OrthoDB" id="5201563at2759"/>
<dbReference type="Proteomes" id="UP000184188">
    <property type="component" value="Unassembled WGS sequence"/>
</dbReference>
<feature type="region of interest" description="Disordered" evidence="1">
    <location>
        <begin position="1"/>
        <end position="51"/>
    </location>
</feature>
<protein>
    <submittedName>
        <fullName evidence="2">Uncharacterized protein</fullName>
    </submittedName>
</protein>
<dbReference type="EMBL" id="KV878341">
    <property type="protein sequence ID" value="OJJ47359.1"/>
    <property type="molecule type" value="Genomic_DNA"/>
</dbReference>
<keyword evidence="3" id="KW-1185">Reference proteome</keyword>
<evidence type="ECO:0000256" key="1">
    <source>
        <dbReference type="SAM" id="MobiDB-lite"/>
    </source>
</evidence>
<dbReference type="RefSeq" id="XP_022581869.1">
    <property type="nucleotide sequence ID" value="XM_022728001.1"/>
</dbReference>
<feature type="compositionally biased region" description="Basic and acidic residues" evidence="1">
    <location>
        <begin position="30"/>
        <end position="49"/>
    </location>
</feature>
<name>A0A1L9SJF5_9EURO</name>
<reference evidence="3" key="1">
    <citation type="journal article" date="2017" name="Genome Biol.">
        <title>Comparative genomics reveals high biological diversity and specific adaptations in the industrially and medically important fungal genus Aspergillus.</title>
        <authorList>
            <person name="de Vries R.P."/>
            <person name="Riley R."/>
            <person name="Wiebenga A."/>
            <person name="Aguilar-Osorio G."/>
            <person name="Amillis S."/>
            <person name="Uchima C.A."/>
            <person name="Anderluh G."/>
            <person name="Asadollahi M."/>
            <person name="Askin M."/>
            <person name="Barry K."/>
            <person name="Battaglia E."/>
            <person name="Bayram O."/>
            <person name="Benocci T."/>
            <person name="Braus-Stromeyer S.A."/>
            <person name="Caldana C."/>
            <person name="Canovas D."/>
            <person name="Cerqueira G.C."/>
            <person name="Chen F."/>
            <person name="Chen W."/>
            <person name="Choi C."/>
            <person name="Clum A."/>
            <person name="Dos Santos R.A."/>
            <person name="Damasio A.R."/>
            <person name="Diallinas G."/>
            <person name="Emri T."/>
            <person name="Fekete E."/>
            <person name="Flipphi M."/>
            <person name="Freyberg S."/>
            <person name="Gallo A."/>
            <person name="Gournas C."/>
            <person name="Habgood R."/>
            <person name="Hainaut M."/>
            <person name="Harispe M.L."/>
            <person name="Henrissat B."/>
            <person name="Hilden K.S."/>
            <person name="Hope R."/>
            <person name="Hossain A."/>
            <person name="Karabika E."/>
            <person name="Karaffa L."/>
            <person name="Karanyi Z."/>
            <person name="Krasevec N."/>
            <person name="Kuo A."/>
            <person name="Kusch H."/>
            <person name="LaButti K."/>
            <person name="Lagendijk E.L."/>
            <person name="Lapidus A."/>
            <person name="Levasseur A."/>
            <person name="Lindquist E."/>
            <person name="Lipzen A."/>
            <person name="Logrieco A.F."/>
            <person name="MacCabe A."/>
            <person name="Maekelae M.R."/>
            <person name="Malavazi I."/>
            <person name="Melin P."/>
            <person name="Meyer V."/>
            <person name="Mielnichuk N."/>
            <person name="Miskei M."/>
            <person name="Molnar A.P."/>
            <person name="Mule G."/>
            <person name="Ngan C.Y."/>
            <person name="Orejas M."/>
            <person name="Orosz E."/>
            <person name="Ouedraogo J.P."/>
            <person name="Overkamp K.M."/>
            <person name="Park H.-S."/>
            <person name="Perrone G."/>
            <person name="Piumi F."/>
            <person name="Punt P.J."/>
            <person name="Ram A.F."/>
            <person name="Ramon A."/>
            <person name="Rauscher S."/>
            <person name="Record E."/>
            <person name="Riano-Pachon D.M."/>
            <person name="Robert V."/>
            <person name="Roehrig J."/>
            <person name="Ruller R."/>
            <person name="Salamov A."/>
            <person name="Salih N.S."/>
            <person name="Samson R.A."/>
            <person name="Sandor E."/>
            <person name="Sanguinetti M."/>
            <person name="Schuetze T."/>
            <person name="Sepcic K."/>
            <person name="Shelest E."/>
            <person name="Sherlock G."/>
            <person name="Sophianopoulou V."/>
            <person name="Squina F.M."/>
            <person name="Sun H."/>
            <person name="Susca A."/>
            <person name="Todd R.B."/>
            <person name="Tsang A."/>
            <person name="Unkles S.E."/>
            <person name="van de Wiele N."/>
            <person name="van Rossen-Uffink D."/>
            <person name="Oliveira J.V."/>
            <person name="Vesth T.C."/>
            <person name="Visser J."/>
            <person name="Yu J.-H."/>
            <person name="Zhou M."/>
            <person name="Andersen M.R."/>
            <person name="Archer D.B."/>
            <person name="Baker S.E."/>
            <person name="Benoit I."/>
            <person name="Brakhage A.A."/>
            <person name="Braus G.H."/>
            <person name="Fischer R."/>
            <person name="Frisvad J.C."/>
            <person name="Goldman G.H."/>
            <person name="Houbraken J."/>
            <person name="Oakley B."/>
            <person name="Pocsi I."/>
            <person name="Scazzocchio C."/>
            <person name="Seiboth B."/>
            <person name="vanKuyk P.A."/>
            <person name="Wortman J."/>
            <person name="Dyer P.S."/>
            <person name="Grigoriev I.V."/>
        </authorList>
    </citation>
    <scope>NUCLEOTIDE SEQUENCE [LARGE SCALE GENOMIC DNA]</scope>
    <source>
        <strain evidence="3">CBS 506.65</strain>
    </source>
</reference>
<dbReference type="GeneID" id="34614465"/>
<proteinExistence type="predicted"/>